<organism evidence="2 3">
    <name type="scientific">Morchella conica CCBAS932</name>
    <dbReference type="NCBI Taxonomy" id="1392247"/>
    <lineage>
        <taxon>Eukaryota</taxon>
        <taxon>Fungi</taxon>
        <taxon>Dikarya</taxon>
        <taxon>Ascomycota</taxon>
        <taxon>Pezizomycotina</taxon>
        <taxon>Pezizomycetes</taxon>
        <taxon>Pezizales</taxon>
        <taxon>Morchellaceae</taxon>
        <taxon>Morchella</taxon>
    </lineage>
</organism>
<feature type="region of interest" description="Disordered" evidence="1">
    <location>
        <begin position="1"/>
        <end position="65"/>
    </location>
</feature>
<evidence type="ECO:0000313" key="2">
    <source>
        <dbReference type="EMBL" id="RPB08856.1"/>
    </source>
</evidence>
<evidence type="ECO:0000256" key="1">
    <source>
        <dbReference type="SAM" id="MobiDB-lite"/>
    </source>
</evidence>
<dbReference type="AlphaFoldDB" id="A0A3N4KE88"/>
<reference evidence="2 3" key="1">
    <citation type="journal article" date="2018" name="Nat. Ecol. Evol.">
        <title>Pezizomycetes genomes reveal the molecular basis of ectomycorrhizal truffle lifestyle.</title>
        <authorList>
            <person name="Murat C."/>
            <person name="Payen T."/>
            <person name="Noel B."/>
            <person name="Kuo A."/>
            <person name="Morin E."/>
            <person name="Chen J."/>
            <person name="Kohler A."/>
            <person name="Krizsan K."/>
            <person name="Balestrini R."/>
            <person name="Da Silva C."/>
            <person name="Montanini B."/>
            <person name="Hainaut M."/>
            <person name="Levati E."/>
            <person name="Barry K.W."/>
            <person name="Belfiori B."/>
            <person name="Cichocki N."/>
            <person name="Clum A."/>
            <person name="Dockter R.B."/>
            <person name="Fauchery L."/>
            <person name="Guy J."/>
            <person name="Iotti M."/>
            <person name="Le Tacon F."/>
            <person name="Lindquist E.A."/>
            <person name="Lipzen A."/>
            <person name="Malagnac F."/>
            <person name="Mello A."/>
            <person name="Molinier V."/>
            <person name="Miyauchi S."/>
            <person name="Poulain J."/>
            <person name="Riccioni C."/>
            <person name="Rubini A."/>
            <person name="Sitrit Y."/>
            <person name="Splivallo R."/>
            <person name="Traeger S."/>
            <person name="Wang M."/>
            <person name="Zifcakova L."/>
            <person name="Wipf D."/>
            <person name="Zambonelli A."/>
            <person name="Paolocci F."/>
            <person name="Nowrousian M."/>
            <person name="Ottonello S."/>
            <person name="Baldrian P."/>
            <person name="Spatafora J.W."/>
            <person name="Henrissat B."/>
            <person name="Nagy L.G."/>
            <person name="Aury J.M."/>
            <person name="Wincker P."/>
            <person name="Grigoriev I.V."/>
            <person name="Bonfante P."/>
            <person name="Martin F.M."/>
        </authorList>
    </citation>
    <scope>NUCLEOTIDE SEQUENCE [LARGE SCALE GENOMIC DNA]</scope>
    <source>
        <strain evidence="2 3">CCBAS932</strain>
    </source>
</reference>
<sequence>MGDNGDPSQQPATAGTSPSSKRQKPNLFLHDLPKPQAQVSQNKRKASNDFPPWLLDTPSLSTSGGVVGMPGGPIHPNEPFIVPQSTVPMPTDMNVFEEEPLGAGFLSSFYGGSREYDSPSPPPGDSGNPDADVCDQYLNSDACDSVDGNMAAPESRNMDDGCIFATTRHGEQVLPAINTLRFLTRRHPTPPAPGESEEILSSVPLSYDIPNISSTPELQHLLQTETDIFTATRGYGATLPAINSMSMSAGTSAEPPAVTIPAYFTPPNLSRSRGRARVRESGSPVTLRRLPPKPAVASSTSPINSEPSYRGGLRQRKPAPPLVHVWDRSEPLAMISLLNDHFLNICIDLALDRIHLHRFPDEGPLIQCTSDTIEINRVVKISDCYRQPDGTVGNMNWGDVSSPIMVCRSCGEELEMGTICKLTKKLLN</sequence>
<feature type="region of interest" description="Disordered" evidence="1">
    <location>
        <begin position="264"/>
        <end position="316"/>
    </location>
</feature>
<proteinExistence type="predicted"/>
<feature type="compositionally biased region" description="Polar residues" evidence="1">
    <location>
        <begin position="1"/>
        <end position="20"/>
    </location>
</feature>
<dbReference type="InParanoid" id="A0A3N4KE88"/>
<dbReference type="EMBL" id="ML119158">
    <property type="protein sequence ID" value="RPB08856.1"/>
    <property type="molecule type" value="Genomic_DNA"/>
</dbReference>
<gene>
    <name evidence="2" type="ORF">P167DRAFT_548622</name>
</gene>
<dbReference type="OrthoDB" id="10313663at2759"/>
<name>A0A3N4KE88_9PEZI</name>
<protein>
    <submittedName>
        <fullName evidence="2">Uncharacterized protein</fullName>
    </submittedName>
</protein>
<keyword evidence="3" id="KW-1185">Reference proteome</keyword>
<feature type="compositionally biased region" description="Polar residues" evidence="1">
    <location>
        <begin position="297"/>
        <end position="307"/>
    </location>
</feature>
<feature type="region of interest" description="Disordered" evidence="1">
    <location>
        <begin position="112"/>
        <end position="132"/>
    </location>
</feature>
<accession>A0A3N4KE88</accession>
<evidence type="ECO:0000313" key="3">
    <source>
        <dbReference type="Proteomes" id="UP000277580"/>
    </source>
</evidence>
<dbReference type="Proteomes" id="UP000277580">
    <property type="component" value="Unassembled WGS sequence"/>
</dbReference>